<name>A0A3B6LRU6_WHEAT</name>
<evidence type="ECO:0000259" key="2">
    <source>
        <dbReference type="Pfam" id="PF13968"/>
    </source>
</evidence>
<dbReference type="PANTHER" id="PTHR31325">
    <property type="entry name" value="OS01G0798800 PROTEIN-RELATED"/>
    <property type="match status" value="1"/>
</dbReference>
<reference evidence="3" key="1">
    <citation type="submission" date="2018-08" db="EMBL/GenBank/DDBJ databases">
        <authorList>
            <person name="Rossello M."/>
        </authorList>
    </citation>
    <scope>NUCLEOTIDE SEQUENCE [LARGE SCALE GENOMIC DNA]</scope>
    <source>
        <strain evidence="3">cv. Chinese Spring</strain>
    </source>
</reference>
<accession>A0A3B6LRU6</accession>
<keyword evidence="4" id="KW-1185">Reference proteome</keyword>
<dbReference type="Gramene" id="TraesCS5B02G350200.1">
    <property type="protein sequence ID" value="TraesCS5B02G350200.1.cds1"/>
    <property type="gene ID" value="TraesCS5B02G350200"/>
</dbReference>
<dbReference type="EnsemblPlants" id="TraesCS5B02G350200.1">
    <property type="protein sequence ID" value="TraesCS5B02G350200.1.cds1"/>
    <property type="gene ID" value="TraesCS5B02G350200"/>
</dbReference>
<evidence type="ECO:0000313" key="4">
    <source>
        <dbReference type="Proteomes" id="UP000019116"/>
    </source>
</evidence>
<dbReference type="Proteomes" id="UP000019116">
    <property type="component" value="Chromosome 5B"/>
</dbReference>
<keyword evidence="1" id="KW-0472">Membrane</keyword>
<organism evidence="3">
    <name type="scientific">Triticum aestivum</name>
    <name type="common">Wheat</name>
    <dbReference type="NCBI Taxonomy" id="4565"/>
    <lineage>
        <taxon>Eukaryota</taxon>
        <taxon>Viridiplantae</taxon>
        <taxon>Streptophyta</taxon>
        <taxon>Embryophyta</taxon>
        <taxon>Tracheophyta</taxon>
        <taxon>Spermatophyta</taxon>
        <taxon>Magnoliopsida</taxon>
        <taxon>Liliopsida</taxon>
        <taxon>Poales</taxon>
        <taxon>Poaceae</taxon>
        <taxon>BOP clade</taxon>
        <taxon>Pooideae</taxon>
        <taxon>Triticodae</taxon>
        <taxon>Triticeae</taxon>
        <taxon>Triticinae</taxon>
        <taxon>Triticum</taxon>
    </lineage>
</organism>
<feature type="transmembrane region" description="Helical" evidence="1">
    <location>
        <begin position="13"/>
        <end position="35"/>
    </location>
</feature>
<sequence length="700" mass="80720">MSLSGAVEWWEEWQLRILVLGSLFLQWLLLILSAVRKLAIPSWFRSLIWLAYLGSDALAIYAMATLFSRQMKQDHGSVHSNSVLEVVWAPILLMHLGGQDGITAYNIEDNELWTRHVLTAITQITVAIYVFCKSWPGDDKRLLQASILLFVPGILKCLEKPWALKSASFNSLASVSEPYSHLKRMSRPYAFFEMLIDKQPMMMRKLIDFNFPEWVSPSALRLMIRKKIRKDIRLEDYVRQARDYVLGNCHPQAIGRDATIDLEHNHTPQVQGEEDTAEPNHVPQARVLSDEEKRRIRKRILGSEARKLFVDLASSYRDRLNILETFLLHDANMAYESLQEGLSETFGLLYTKAKMAHIREITLVQICSSYVREATTYLSFAAIGLFHKSHREAYNVNDVKVTYALLCCTAVLELFSQFADRIKLTSSGMVAQYSLVGFFARNKRHSKKTRILSSFKCKDFLDQRWCMKSCPSSSRITELVLGHVKGWWKEHILDAASYRRFNDHRGQWTIQHTGCYQDLAWSVNKPFDESVLLWHIATDLCFFQNGVQSVSQEKATGCREISNYMMYLLFVNPEMLLPGTRRNLFLEANAELEEILEDDKALLKAILNDDKPSLMEILKGKKPLPQFLKGKGPSPEEIERRFMGRIIAKLESLKCRETDPGCIESPTVESSVQLHKKVLSRMPGRFLKFCWLWMIRRCGK</sequence>
<feature type="transmembrane region" description="Helical" evidence="1">
    <location>
        <begin position="47"/>
        <end position="67"/>
    </location>
</feature>
<proteinExistence type="predicted"/>
<feature type="domain" description="DUF4220" evidence="2">
    <location>
        <begin position="49"/>
        <end position="465"/>
    </location>
</feature>
<dbReference type="Gramene" id="TraesNOR5B03G02973660.1">
    <property type="protein sequence ID" value="TraesNOR5B03G02973660.1.CDS1"/>
    <property type="gene ID" value="TraesNOR5B03G02973660"/>
</dbReference>
<dbReference type="OMA" id="CCTTMIE"/>
<dbReference type="Gramene" id="TraesJAG5B03G02942840.1">
    <property type="protein sequence ID" value="TraesJAG5B03G02942840.1.CDS1"/>
    <property type="gene ID" value="TraesJAG5B03G02942840"/>
</dbReference>
<dbReference type="Gramene" id="TraesCS5B03G0876200.1">
    <property type="protein sequence ID" value="TraesCS5B03G0876200.1.CDS1"/>
    <property type="gene ID" value="TraesCS5B03G0876200"/>
</dbReference>
<keyword evidence="1" id="KW-0812">Transmembrane</keyword>
<gene>
    <name evidence="3" type="primary">LOC123116785</name>
</gene>
<evidence type="ECO:0000313" key="3">
    <source>
        <dbReference type="EnsemblPlants" id="TraesCS5B02G350200.1.cds1"/>
    </source>
</evidence>
<evidence type="ECO:0000256" key="1">
    <source>
        <dbReference type="SAM" id="Phobius"/>
    </source>
</evidence>
<dbReference type="GeneID" id="123116785"/>
<dbReference type="AlphaFoldDB" id="A0A3B6LRU6"/>
<dbReference type="STRING" id="4565.A0A3B6LRU6"/>
<dbReference type="InterPro" id="IPR025315">
    <property type="entry name" value="DUF4220"/>
</dbReference>
<protein>
    <recommendedName>
        <fullName evidence="2">DUF4220 domain-containing protein</fullName>
    </recommendedName>
</protein>
<dbReference type="RefSeq" id="XP_044393627.1">
    <property type="nucleotide sequence ID" value="XM_044537692.1"/>
</dbReference>
<dbReference type="Gramene" id="TraesLDMUn03G04550460.1">
    <property type="protein sequence ID" value="TraesLDMUn03G04550460.1.CDS1"/>
    <property type="gene ID" value="TraesLDMUn03G04550460"/>
</dbReference>
<reference evidence="3" key="2">
    <citation type="submission" date="2018-10" db="UniProtKB">
        <authorList>
            <consortium name="EnsemblPlants"/>
        </authorList>
    </citation>
    <scope>IDENTIFICATION</scope>
</reference>
<dbReference type="SMR" id="A0A3B6LRU6"/>
<dbReference type="OrthoDB" id="1689146at2759"/>
<keyword evidence="1" id="KW-1133">Transmembrane helix</keyword>
<dbReference type="Pfam" id="PF13968">
    <property type="entry name" value="DUF4220"/>
    <property type="match status" value="1"/>
</dbReference>